<sequence length="275" mass="30414">MGEREVIGRTSVPLTRESLAADLKELGLGEGERVIVHASLSSLGYVVGGAEAVIQALMDVLTSTGTLVMPTQSPQLSEPSFWENPPVPEEWWPVFREHLPAYDPHVTPAFWMGKVADTFRTFPGVFRSDHPKLSLAAWGNDARKMVEGHGLAFGLGEDSPLAKLYDRYAHVLLLGVGYESNTSFHLAEYRVPGGKVIEEGAPVMEEGRRIWKVYRDLDHQTDSFSKIGAAFEQTHPVRVGRVGLAESRLFRMRDAVDFAVDWFTREQSGSSCPGC</sequence>
<comment type="caution">
    <text evidence="5">The sequence shown here is derived from an EMBL/GenBank/DDBJ whole genome shotgun (WGS) entry which is preliminary data.</text>
</comment>
<dbReference type="EC" id="2.3.1.-" evidence="4"/>
<evidence type="ECO:0000256" key="1">
    <source>
        <dbReference type="ARBA" id="ARBA00006383"/>
    </source>
</evidence>
<evidence type="ECO:0000256" key="3">
    <source>
        <dbReference type="ARBA" id="ARBA00023315"/>
    </source>
</evidence>
<dbReference type="EMBL" id="JBHTNU010000001">
    <property type="protein sequence ID" value="MFD1425654.1"/>
    <property type="molecule type" value="Genomic_DNA"/>
</dbReference>
<dbReference type="InterPro" id="IPR028345">
    <property type="entry name" value="Antibiotic_NAT-like"/>
</dbReference>
<evidence type="ECO:0000313" key="6">
    <source>
        <dbReference type="Proteomes" id="UP001597282"/>
    </source>
</evidence>
<dbReference type="Pfam" id="PF02522">
    <property type="entry name" value="Antibiotic_NAT"/>
    <property type="match status" value="1"/>
</dbReference>
<organism evidence="5 6">
    <name type="scientific">Kroppenstedtia sanguinis</name>
    <dbReference type="NCBI Taxonomy" id="1380684"/>
    <lineage>
        <taxon>Bacteria</taxon>
        <taxon>Bacillati</taxon>
        <taxon>Bacillota</taxon>
        <taxon>Bacilli</taxon>
        <taxon>Bacillales</taxon>
        <taxon>Thermoactinomycetaceae</taxon>
        <taxon>Kroppenstedtia</taxon>
    </lineage>
</organism>
<dbReference type="Proteomes" id="UP001597282">
    <property type="component" value="Unassembled WGS sequence"/>
</dbReference>
<reference evidence="6" key="1">
    <citation type="journal article" date="2019" name="Int. J. Syst. Evol. Microbiol.">
        <title>The Global Catalogue of Microorganisms (GCM) 10K type strain sequencing project: providing services to taxonomists for standard genome sequencing and annotation.</title>
        <authorList>
            <consortium name="The Broad Institute Genomics Platform"/>
            <consortium name="The Broad Institute Genome Sequencing Center for Infectious Disease"/>
            <person name="Wu L."/>
            <person name="Ma J."/>
        </authorList>
    </citation>
    <scope>NUCLEOTIDE SEQUENCE [LARGE SCALE GENOMIC DNA]</scope>
    <source>
        <strain evidence="6">S1</strain>
    </source>
</reference>
<accession>A0ABW4C4L3</accession>
<dbReference type="RefSeq" id="WP_380162555.1">
    <property type="nucleotide sequence ID" value="NZ_JBHTNU010000001.1"/>
</dbReference>
<evidence type="ECO:0000313" key="5">
    <source>
        <dbReference type="EMBL" id="MFD1425654.1"/>
    </source>
</evidence>
<keyword evidence="2 4" id="KW-0808">Transferase</keyword>
<dbReference type="InterPro" id="IPR003679">
    <property type="entry name" value="Amioglycoside_AcTrfase"/>
</dbReference>
<evidence type="ECO:0000256" key="4">
    <source>
        <dbReference type="RuleBase" id="RU365031"/>
    </source>
</evidence>
<keyword evidence="4" id="KW-0046">Antibiotic resistance</keyword>
<comment type="similarity">
    <text evidence="1 4">Belongs to the antibiotic N-acetyltransferase family.</text>
</comment>
<name>A0ABW4C4L3_9BACL</name>
<dbReference type="SUPFAM" id="SSF110710">
    <property type="entry name" value="TTHA0583/YokD-like"/>
    <property type="match status" value="1"/>
</dbReference>
<protein>
    <recommendedName>
        <fullName evidence="4">Aminoglycoside N(3)-acetyltransferase</fullName>
        <ecNumber evidence="4">2.3.1.-</ecNumber>
    </recommendedName>
</protein>
<keyword evidence="3 4" id="KW-0012">Acyltransferase</keyword>
<comment type="catalytic activity">
    <reaction evidence="4">
        <text>a 2-deoxystreptamine antibiotic + acetyl-CoA = an N(3)-acetyl-2-deoxystreptamine antibiotic + CoA + H(+)</text>
        <dbReference type="Rhea" id="RHEA:12665"/>
        <dbReference type="ChEBI" id="CHEBI:15378"/>
        <dbReference type="ChEBI" id="CHEBI:57287"/>
        <dbReference type="ChEBI" id="CHEBI:57288"/>
        <dbReference type="ChEBI" id="CHEBI:57921"/>
        <dbReference type="ChEBI" id="CHEBI:77452"/>
        <dbReference type="EC" id="2.3.1.81"/>
    </reaction>
</comment>
<dbReference type="PANTHER" id="PTHR11104">
    <property type="entry name" value="AMINOGLYCOSIDE N3-ACETYLTRANSFERASE"/>
    <property type="match status" value="1"/>
</dbReference>
<gene>
    <name evidence="5" type="ORF">ACFQ4Y_01725</name>
</gene>
<dbReference type="PANTHER" id="PTHR11104:SF0">
    <property type="entry name" value="SPBETA PROPHAGE-DERIVED AMINOGLYCOSIDE N(3')-ACETYLTRANSFERASE-LIKE PROTEIN YOKD"/>
    <property type="match status" value="1"/>
</dbReference>
<proteinExistence type="inferred from homology"/>
<evidence type="ECO:0000256" key="2">
    <source>
        <dbReference type="ARBA" id="ARBA00022679"/>
    </source>
</evidence>
<keyword evidence="6" id="KW-1185">Reference proteome</keyword>